<gene>
    <name evidence="1" type="ORF">SEVIR_8G079550v2</name>
</gene>
<dbReference type="EMBL" id="CM016559">
    <property type="protein sequence ID" value="TKV99980.1"/>
    <property type="molecule type" value="Genomic_DNA"/>
</dbReference>
<accession>A0A4U6TD13</accession>
<sequence>MTFLRSSFIWKHRRWRLCFLRRWVLLLLWRWWDRSLQVFLLTKWRLRCIPGWWCW</sequence>
<evidence type="ECO:0000313" key="1">
    <source>
        <dbReference type="EMBL" id="TKV99980.1"/>
    </source>
</evidence>
<dbReference type="AlphaFoldDB" id="A0A4U6TD13"/>
<organism evidence="1 2">
    <name type="scientific">Setaria viridis</name>
    <name type="common">Green bristlegrass</name>
    <name type="synonym">Setaria italica subsp. viridis</name>
    <dbReference type="NCBI Taxonomy" id="4556"/>
    <lineage>
        <taxon>Eukaryota</taxon>
        <taxon>Viridiplantae</taxon>
        <taxon>Streptophyta</taxon>
        <taxon>Embryophyta</taxon>
        <taxon>Tracheophyta</taxon>
        <taxon>Spermatophyta</taxon>
        <taxon>Magnoliopsida</taxon>
        <taxon>Liliopsida</taxon>
        <taxon>Poales</taxon>
        <taxon>Poaceae</taxon>
        <taxon>PACMAD clade</taxon>
        <taxon>Panicoideae</taxon>
        <taxon>Panicodae</taxon>
        <taxon>Paniceae</taxon>
        <taxon>Cenchrinae</taxon>
        <taxon>Setaria</taxon>
    </lineage>
</organism>
<proteinExistence type="predicted"/>
<protein>
    <submittedName>
        <fullName evidence="1">Uncharacterized protein</fullName>
    </submittedName>
</protein>
<reference evidence="1" key="1">
    <citation type="submission" date="2019-03" db="EMBL/GenBank/DDBJ databases">
        <title>WGS assembly of Setaria viridis.</title>
        <authorList>
            <person name="Huang P."/>
            <person name="Jenkins J."/>
            <person name="Grimwood J."/>
            <person name="Barry K."/>
            <person name="Healey A."/>
            <person name="Mamidi S."/>
            <person name="Sreedasyam A."/>
            <person name="Shu S."/>
            <person name="Feldman M."/>
            <person name="Wu J."/>
            <person name="Yu Y."/>
            <person name="Chen C."/>
            <person name="Johnson J."/>
            <person name="Rokhsar D."/>
            <person name="Baxter I."/>
            <person name="Schmutz J."/>
            <person name="Brutnell T."/>
            <person name="Kellogg E."/>
        </authorList>
    </citation>
    <scope>NUCLEOTIDE SEQUENCE [LARGE SCALE GENOMIC DNA]</scope>
</reference>
<dbReference type="Gramene" id="TKV99980">
    <property type="protein sequence ID" value="TKV99980"/>
    <property type="gene ID" value="SEVIR_8G079550v2"/>
</dbReference>
<evidence type="ECO:0000313" key="2">
    <source>
        <dbReference type="Proteomes" id="UP000298652"/>
    </source>
</evidence>
<name>A0A4U6TD13_SETVI</name>
<keyword evidence="2" id="KW-1185">Reference proteome</keyword>
<dbReference type="Proteomes" id="UP000298652">
    <property type="component" value="Chromosome 8"/>
</dbReference>